<dbReference type="EMBL" id="CP045798">
    <property type="protein sequence ID" value="QNB47101.1"/>
    <property type="molecule type" value="Genomic_DNA"/>
</dbReference>
<keyword evidence="2 5" id="KW-0812">Transmembrane</keyword>
<evidence type="ECO:0000313" key="8">
    <source>
        <dbReference type="Proteomes" id="UP000515847"/>
    </source>
</evidence>
<name>A0A7G6E4U7_THEFR</name>
<feature type="transmembrane region" description="Helical" evidence="5">
    <location>
        <begin position="169"/>
        <end position="185"/>
    </location>
</feature>
<dbReference type="Pfam" id="PF04932">
    <property type="entry name" value="Wzy_C"/>
    <property type="match status" value="1"/>
</dbReference>
<dbReference type="KEGG" id="tfr:BR63_12760"/>
<feature type="transmembrane region" description="Helical" evidence="5">
    <location>
        <begin position="146"/>
        <end position="162"/>
    </location>
</feature>
<keyword evidence="8" id="KW-1185">Reference proteome</keyword>
<evidence type="ECO:0000256" key="3">
    <source>
        <dbReference type="ARBA" id="ARBA00022989"/>
    </source>
</evidence>
<dbReference type="RefSeq" id="WP_153802214.1">
    <property type="nucleotide sequence ID" value="NZ_CP045798.1"/>
</dbReference>
<dbReference type="InterPro" id="IPR007016">
    <property type="entry name" value="O-antigen_ligase-rel_domated"/>
</dbReference>
<feature type="domain" description="O-antigen ligase-related" evidence="6">
    <location>
        <begin position="174"/>
        <end position="337"/>
    </location>
</feature>
<dbReference type="PANTHER" id="PTHR37422">
    <property type="entry name" value="TEICHURONIC ACID BIOSYNTHESIS PROTEIN TUAE"/>
    <property type="match status" value="1"/>
</dbReference>
<evidence type="ECO:0000259" key="6">
    <source>
        <dbReference type="Pfam" id="PF04932"/>
    </source>
</evidence>
<evidence type="ECO:0000256" key="4">
    <source>
        <dbReference type="ARBA" id="ARBA00023136"/>
    </source>
</evidence>
<protein>
    <recommendedName>
        <fullName evidence="6">O-antigen ligase-related domain-containing protein</fullName>
    </recommendedName>
</protein>
<feature type="transmembrane region" description="Helical" evidence="5">
    <location>
        <begin position="30"/>
        <end position="47"/>
    </location>
</feature>
<feature type="transmembrane region" description="Helical" evidence="5">
    <location>
        <begin position="56"/>
        <end position="75"/>
    </location>
</feature>
<sequence length="404" mass="46751">MGKLIIILLGIYSILDSLLSRGVPYWRVSYGIVFMGVLIVTLVKLARMRVVKIDDLIYLTSSMILICLPIISIFLQDVVFLKYVIGDFVTILFPVVLVFLGRIDSKMFLDRGLNKLLFAFMLLASLIAPFNDLWGGLVRGENRYDPPHVVLIAATWVLLLFEQRNKRKIFFIILLLLYLSLSYFSNVRTSILTWFIGALIFLYIRGFRLGRIRFSTMFIYVSMLLIFIFGLLNIDTTSLINNMYLELKTTRLHTIVEGKTDESFMGRLMEVKDVIKITKMEGSVLNILIGHGYGATFTPYYSYPEPNITEFGLVHNIHIGPVQMFYRYGLLGLFLFLYISFNIFKNIIINKRLYDKNLLNPIVLIYNLSLIIYFINFMLFNILIDPAFSYCLAGFLTTRRNNDD</sequence>
<dbReference type="PANTHER" id="PTHR37422:SF17">
    <property type="entry name" value="O-ANTIGEN LIGASE"/>
    <property type="match status" value="1"/>
</dbReference>
<evidence type="ECO:0000256" key="1">
    <source>
        <dbReference type="ARBA" id="ARBA00004141"/>
    </source>
</evidence>
<evidence type="ECO:0000256" key="2">
    <source>
        <dbReference type="ARBA" id="ARBA00022692"/>
    </source>
</evidence>
<dbReference type="Proteomes" id="UP000515847">
    <property type="component" value="Chromosome"/>
</dbReference>
<feature type="transmembrane region" description="Helical" evidence="5">
    <location>
        <begin position="81"/>
        <end position="101"/>
    </location>
</feature>
<dbReference type="GO" id="GO:0016020">
    <property type="term" value="C:membrane"/>
    <property type="evidence" value="ECO:0007669"/>
    <property type="project" value="UniProtKB-SubCell"/>
</dbReference>
<feature type="transmembrane region" description="Helical" evidence="5">
    <location>
        <begin position="214"/>
        <end position="234"/>
    </location>
</feature>
<keyword evidence="3 5" id="KW-1133">Transmembrane helix</keyword>
<comment type="subcellular location">
    <subcellularLocation>
        <location evidence="1">Membrane</location>
        <topology evidence="1">Multi-pass membrane protein</topology>
    </subcellularLocation>
</comment>
<feature type="transmembrane region" description="Helical" evidence="5">
    <location>
        <begin position="113"/>
        <end position="134"/>
    </location>
</feature>
<reference evidence="7 8" key="1">
    <citation type="journal article" date="2019" name="Front. Microbiol.">
        <title>Thermoanaerosceptrum fracticalcis gen. nov. sp. nov., a Novel Fumarate-Fermenting Microorganism From a Deep Fractured Carbonate Aquifer of the US Great Basin.</title>
        <authorList>
            <person name="Hamilton-Brehm S.D."/>
            <person name="Stewart L.E."/>
            <person name="Zavarin M."/>
            <person name="Caldwell M."/>
            <person name="Lawson P.A."/>
            <person name="Onstott T.C."/>
            <person name="Grzymski J."/>
            <person name="Neveux I."/>
            <person name="Lollar B.S."/>
            <person name="Russell C.E."/>
            <person name="Moser D.P."/>
        </authorList>
    </citation>
    <scope>NUCLEOTIDE SEQUENCE [LARGE SCALE GENOMIC DNA]</scope>
    <source>
        <strain evidence="7 8">DRI-13</strain>
    </source>
</reference>
<proteinExistence type="predicted"/>
<keyword evidence="4 5" id="KW-0472">Membrane</keyword>
<dbReference type="InterPro" id="IPR051533">
    <property type="entry name" value="WaaL-like"/>
</dbReference>
<evidence type="ECO:0000256" key="5">
    <source>
        <dbReference type="SAM" id="Phobius"/>
    </source>
</evidence>
<feature type="transmembrane region" description="Helical" evidence="5">
    <location>
        <begin position="364"/>
        <end position="384"/>
    </location>
</feature>
<gene>
    <name evidence="7" type="ORF">BR63_12760</name>
</gene>
<feature type="transmembrane region" description="Helical" evidence="5">
    <location>
        <begin position="325"/>
        <end position="344"/>
    </location>
</feature>
<evidence type="ECO:0000313" key="7">
    <source>
        <dbReference type="EMBL" id="QNB47101.1"/>
    </source>
</evidence>
<organism evidence="7 8">
    <name type="scientific">Thermanaerosceptrum fracticalcis</name>
    <dbReference type="NCBI Taxonomy" id="1712410"/>
    <lineage>
        <taxon>Bacteria</taxon>
        <taxon>Bacillati</taxon>
        <taxon>Bacillota</taxon>
        <taxon>Clostridia</taxon>
        <taxon>Eubacteriales</taxon>
        <taxon>Peptococcaceae</taxon>
        <taxon>Thermanaerosceptrum</taxon>
    </lineage>
</organism>
<accession>A0A7G6E4U7</accession>
<dbReference type="AlphaFoldDB" id="A0A7G6E4U7"/>